<accession>A0A8S4QJM7</accession>
<proteinExistence type="predicted"/>
<comment type="caution">
    <text evidence="1">The sequence shown here is derived from an EMBL/GenBank/DDBJ whole genome shotgun (WGS) entry which is preliminary data.</text>
</comment>
<reference evidence="1" key="1">
    <citation type="submission" date="2022-03" db="EMBL/GenBank/DDBJ databases">
        <authorList>
            <person name="Lindestad O."/>
        </authorList>
    </citation>
    <scope>NUCLEOTIDE SEQUENCE</scope>
</reference>
<organism evidence="1 2">
    <name type="scientific">Pararge aegeria aegeria</name>
    <dbReference type="NCBI Taxonomy" id="348720"/>
    <lineage>
        <taxon>Eukaryota</taxon>
        <taxon>Metazoa</taxon>
        <taxon>Ecdysozoa</taxon>
        <taxon>Arthropoda</taxon>
        <taxon>Hexapoda</taxon>
        <taxon>Insecta</taxon>
        <taxon>Pterygota</taxon>
        <taxon>Neoptera</taxon>
        <taxon>Endopterygota</taxon>
        <taxon>Lepidoptera</taxon>
        <taxon>Glossata</taxon>
        <taxon>Ditrysia</taxon>
        <taxon>Papilionoidea</taxon>
        <taxon>Nymphalidae</taxon>
        <taxon>Satyrinae</taxon>
        <taxon>Satyrini</taxon>
        <taxon>Parargina</taxon>
        <taxon>Pararge</taxon>
    </lineage>
</organism>
<keyword evidence="2" id="KW-1185">Reference proteome</keyword>
<gene>
    <name evidence="1" type="primary">jg25950</name>
    <name evidence="1" type="ORF">PAEG_LOCUS1133</name>
</gene>
<dbReference type="AlphaFoldDB" id="A0A8S4QJM7"/>
<protein>
    <submittedName>
        <fullName evidence="1">Jg25950 protein</fullName>
    </submittedName>
</protein>
<dbReference type="Proteomes" id="UP000838756">
    <property type="component" value="Unassembled WGS sequence"/>
</dbReference>
<evidence type="ECO:0000313" key="1">
    <source>
        <dbReference type="EMBL" id="CAH2208525.1"/>
    </source>
</evidence>
<name>A0A8S4QJM7_9NEOP</name>
<evidence type="ECO:0000313" key="2">
    <source>
        <dbReference type="Proteomes" id="UP000838756"/>
    </source>
</evidence>
<dbReference type="EMBL" id="CAKXAJ010003826">
    <property type="protein sequence ID" value="CAH2208525.1"/>
    <property type="molecule type" value="Genomic_DNA"/>
</dbReference>
<sequence>AARHFGGHLSCFDGGERVAVCTVLLEHHDGTYLQTEN</sequence>
<feature type="non-terminal residue" evidence="1">
    <location>
        <position position="1"/>
    </location>
</feature>